<evidence type="ECO:0000313" key="3">
    <source>
        <dbReference type="Proteomes" id="UP000289886"/>
    </source>
</evidence>
<accession>A0A444UP57</accession>
<feature type="region of interest" description="Disordered" evidence="1">
    <location>
        <begin position="58"/>
        <end position="115"/>
    </location>
</feature>
<reference evidence="2 3" key="1">
    <citation type="submission" date="2019-01" db="EMBL/GenBank/DDBJ databases">
        <title>Draft Genome and Complete Hox-Cluster Characterization of the Sterlet Sturgeon (Acipenser ruthenus).</title>
        <authorList>
            <person name="Wei Q."/>
        </authorList>
    </citation>
    <scope>NUCLEOTIDE SEQUENCE [LARGE SCALE GENOMIC DNA]</scope>
    <source>
        <strain evidence="2">WHYD16114868_AA</strain>
        <tissue evidence="2">Blood</tissue>
    </source>
</reference>
<evidence type="ECO:0000256" key="1">
    <source>
        <dbReference type="SAM" id="MobiDB-lite"/>
    </source>
</evidence>
<dbReference type="EMBL" id="SCEB01214152">
    <property type="protein sequence ID" value="RXM36955.1"/>
    <property type="molecule type" value="Genomic_DNA"/>
</dbReference>
<comment type="caution">
    <text evidence="2">The sequence shown here is derived from an EMBL/GenBank/DDBJ whole genome shotgun (WGS) entry which is preliminary data.</text>
</comment>
<name>A0A444UP57_ACIRT</name>
<keyword evidence="3" id="KW-1185">Reference proteome</keyword>
<gene>
    <name evidence="2" type="ORF">EOD39_11346</name>
</gene>
<sequence>MPAAATITPVLQGLASLLKALFDSGIQIPPTTNREALSLLYCSSTTAEPIFPPLKHRRAATRGHQSSIAPASAPPSFSPELLSARPSTSTGIRSSSLAERISPPQQERGKRISSL</sequence>
<feature type="compositionally biased region" description="Polar residues" evidence="1">
    <location>
        <begin position="85"/>
        <end position="97"/>
    </location>
</feature>
<dbReference type="Proteomes" id="UP000289886">
    <property type="component" value="Unassembled WGS sequence"/>
</dbReference>
<protein>
    <submittedName>
        <fullName evidence="2">Uncharacterized protein</fullName>
    </submittedName>
</protein>
<organism evidence="2 3">
    <name type="scientific">Acipenser ruthenus</name>
    <name type="common">Sterlet sturgeon</name>
    <dbReference type="NCBI Taxonomy" id="7906"/>
    <lineage>
        <taxon>Eukaryota</taxon>
        <taxon>Metazoa</taxon>
        <taxon>Chordata</taxon>
        <taxon>Craniata</taxon>
        <taxon>Vertebrata</taxon>
        <taxon>Euteleostomi</taxon>
        <taxon>Actinopterygii</taxon>
        <taxon>Chondrostei</taxon>
        <taxon>Acipenseriformes</taxon>
        <taxon>Acipenseridae</taxon>
        <taxon>Acipenser</taxon>
    </lineage>
</organism>
<dbReference type="AlphaFoldDB" id="A0A444UP57"/>
<proteinExistence type="predicted"/>
<evidence type="ECO:0000313" key="2">
    <source>
        <dbReference type="EMBL" id="RXM36955.1"/>
    </source>
</evidence>